<evidence type="ECO:0000313" key="2">
    <source>
        <dbReference type="EMBL" id="COW84970.1"/>
    </source>
</evidence>
<dbReference type="Proteomes" id="UP000039021">
    <property type="component" value="Unassembled WGS sequence"/>
</dbReference>
<proteinExistence type="predicted"/>
<gene>
    <name evidence="2" type="ORF">ERS007739_00198</name>
</gene>
<evidence type="ECO:0000256" key="1">
    <source>
        <dbReference type="SAM" id="MobiDB-lite"/>
    </source>
</evidence>
<reference evidence="3" key="1">
    <citation type="submission" date="2015-03" db="EMBL/GenBank/DDBJ databases">
        <authorList>
            <consortium name="Pathogen Informatics"/>
        </authorList>
    </citation>
    <scope>NUCLEOTIDE SEQUENCE [LARGE SCALE GENOMIC DNA]</scope>
    <source>
        <strain evidence="3">N09902308</strain>
    </source>
</reference>
<accession>A0A916L7G9</accession>
<evidence type="ECO:0000313" key="3">
    <source>
        <dbReference type="Proteomes" id="UP000039021"/>
    </source>
</evidence>
<protein>
    <submittedName>
        <fullName evidence="2">Uncharacterized protein</fullName>
    </submittedName>
</protein>
<dbReference type="AlphaFoldDB" id="A0A916L7G9"/>
<feature type="region of interest" description="Disordered" evidence="1">
    <location>
        <begin position="1"/>
        <end position="23"/>
    </location>
</feature>
<sequence length="50" mass="5188">MRIRSATSVSSSFEIASSSSRGGTALSASVMALIIKFGWASLAEGRHPFA</sequence>
<dbReference type="EMBL" id="CSBK01000048">
    <property type="protein sequence ID" value="COW84970.1"/>
    <property type="molecule type" value="Genomic_DNA"/>
</dbReference>
<organism evidence="2 3">
    <name type="scientific">Mycobacterium tuberculosis</name>
    <dbReference type="NCBI Taxonomy" id="1773"/>
    <lineage>
        <taxon>Bacteria</taxon>
        <taxon>Bacillati</taxon>
        <taxon>Actinomycetota</taxon>
        <taxon>Actinomycetes</taxon>
        <taxon>Mycobacteriales</taxon>
        <taxon>Mycobacteriaceae</taxon>
        <taxon>Mycobacterium</taxon>
        <taxon>Mycobacterium tuberculosis complex</taxon>
    </lineage>
</organism>
<comment type="caution">
    <text evidence="2">The sequence shown here is derived from an EMBL/GenBank/DDBJ whole genome shotgun (WGS) entry which is preliminary data.</text>
</comment>
<name>A0A916L7G9_MYCTX</name>
<feature type="compositionally biased region" description="Low complexity" evidence="1">
    <location>
        <begin position="1"/>
        <end position="20"/>
    </location>
</feature>